<feature type="signal peptide" evidence="1">
    <location>
        <begin position="1"/>
        <end position="22"/>
    </location>
</feature>
<gene>
    <name evidence="3" type="ORF">SAMN06265348_101468</name>
</gene>
<dbReference type="InterPro" id="IPR000073">
    <property type="entry name" value="AB_hydrolase_1"/>
</dbReference>
<organism evidence="3 4">
    <name type="scientific">Pedobacter westerhofensis</name>
    <dbReference type="NCBI Taxonomy" id="425512"/>
    <lineage>
        <taxon>Bacteria</taxon>
        <taxon>Pseudomonadati</taxon>
        <taxon>Bacteroidota</taxon>
        <taxon>Sphingobacteriia</taxon>
        <taxon>Sphingobacteriales</taxon>
        <taxon>Sphingobacteriaceae</taxon>
        <taxon>Pedobacter</taxon>
    </lineage>
</organism>
<protein>
    <submittedName>
        <fullName evidence="3">Pimeloyl-ACP methyl ester carboxylesterase</fullName>
    </submittedName>
</protein>
<evidence type="ECO:0000313" key="3">
    <source>
        <dbReference type="EMBL" id="SMO38591.1"/>
    </source>
</evidence>
<dbReference type="EMBL" id="FXTN01000001">
    <property type="protein sequence ID" value="SMO38591.1"/>
    <property type="molecule type" value="Genomic_DNA"/>
</dbReference>
<dbReference type="SUPFAM" id="SSF53474">
    <property type="entry name" value="alpha/beta-Hydrolases"/>
    <property type="match status" value="1"/>
</dbReference>
<dbReference type="AlphaFoldDB" id="A0A521AV43"/>
<proteinExistence type="predicted"/>
<dbReference type="PANTHER" id="PTHR37017:SF11">
    <property type="entry name" value="ESTERASE_LIPASE_THIOESTERASE DOMAIN-CONTAINING PROTEIN"/>
    <property type="match status" value="1"/>
</dbReference>
<feature type="domain" description="AB hydrolase-1" evidence="2">
    <location>
        <begin position="32"/>
        <end position="243"/>
    </location>
</feature>
<dbReference type="InterPro" id="IPR029058">
    <property type="entry name" value="AB_hydrolase_fold"/>
</dbReference>
<dbReference type="PANTHER" id="PTHR37017">
    <property type="entry name" value="AB HYDROLASE-1 DOMAIN-CONTAINING PROTEIN-RELATED"/>
    <property type="match status" value="1"/>
</dbReference>
<reference evidence="3 4" key="1">
    <citation type="submission" date="2017-05" db="EMBL/GenBank/DDBJ databases">
        <authorList>
            <person name="Varghese N."/>
            <person name="Submissions S."/>
        </authorList>
    </citation>
    <scope>NUCLEOTIDE SEQUENCE [LARGE SCALE GENOMIC DNA]</scope>
    <source>
        <strain evidence="3 4">DSM 19036</strain>
    </source>
</reference>
<name>A0A521AV43_9SPHI</name>
<accession>A0A521AV43</accession>
<evidence type="ECO:0000313" key="4">
    <source>
        <dbReference type="Proteomes" id="UP000320300"/>
    </source>
</evidence>
<dbReference type="InterPro" id="IPR052897">
    <property type="entry name" value="Sec-Metab_Biosynth_Hydrolase"/>
</dbReference>
<sequence>MKTMKFYSVLLIALIVAFSSHAQSAASEKPAIIFVHGIWADGTSWTDQITGLQAKGYPVISVQNPVTSLAADVAATQRAIDMAKGKVILVGHSWGGFVITQAGNDPKVIGLVYVAAYAPEIGETVPELQKNAPGTELSKYFVPAGDFVYLSEAGVKAAFANDLPVKERKVIYATQTPASKTVFGDKSGTPAWKQKPSWYIVAKGDKTINPDLERFMAKRIKAKTTELESGHVVMIAQPKAVLRIIEEAASAKN</sequence>
<keyword evidence="1" id="KW-0732">Signal</keyword>
<dbReference type="OrthoDB" id="9112061at2"/>
<feature type="chain" id="PRO_5022041804" evidence="1">
    <location>
        <begin position="23"/>
        <end position="253"/>
    </location>
</feature>
<dbReference type="RefSeq" id="WP_142526552.1">
    <property type="nucleotide sequence ID" value="NZ_CBCSJO010000002.1"/>
</dbReference>
<keyword evidence="4" id="KW-1185">Reference proteome</keyword>
<evidence type="ECO:0000259" key="2">
    <source>
        <dbReference type="Pfam" id="PF12697"/>
    </source>
</evidence>
<dbReference type="Proteomes" id="UP000320300">
    <property type="component" value="Unassembled WGS sequence"/>
</dbReference>
<evidence type="ECO:0000256" key="1">
    <source>
        <dbReference type="SAM" id="SignalP"/>
    </source>
</evidence>
<dbReference type="Pfam" id="PF12697">
    <property type="entry name" value="Abhydrolase_6"/>
    <property type="match status" value="1"/>
</dbReference>
<dbReference type="Gene3D" id="3.40.50.1820">
    <property type="entry name" value="alpha/beta hydrolase"/>
    <property type="match status" value="1"/>
</dbReference>